<sequence length="143" mass="16161">MAAYEWFALNPLPCVGPVRQENGVNYQRVEYAGLYTLNDLETYLESLFSEDVIARLLDREAPAPRYRDIDGALYARPDGRPADTGKGAASAAVEREEDGSYLINVTVDLLDRDQATVTGAEFYAFPYREMNGRWVFADFELVY</sequence>
<comment type="caution">
    <text evidence="1">The sequence shown here is derived from an EMBL/GenBank/DDBJ whole genome shotgun (WGS) entry which is preliminary data.</text>
</comment>
<proteinExistence type="predicted"/>
<gene>
    <name evidence="1" type="ORF">SDC9_113379</name>
</gene>
<organism evidence="1">
    <name type="scientific">bioreactor metagenome</name>
    <dbReference type="NCBI Taxonomy" id="1076179"/>
    <lineage>
        <taxon>unclassified sequences</taxon>
        <taxon>metagenomes</taxon>
        <taxon>ecological metagenomes</taxon>
    </lineage>
</organism>
<dbReference type="AlphaFoldDB" id="A0A645BMS3"/>
<evidence type="ECO:0000313" key="1">
    <source>
        <dbReference type="EMBL" id="MPM66472.1"/>
    </source>
</evidence>
<protein>
    <submittedName>
        <fullName evidence="1">Uncharacterized protein</fullName>
    </submittedName>
</protein>
<dbReference type="EMBL" id="VSSQ01021105">
    <property type="protein sequence ID" value="MPM66472.1"/>
    <property type="molecule type" value="Genomic_DNA"/>
</dbReference>
<reference evidence="1" key="1">
    <citation type="submission" date="2019-08" db="EMBL/GenBank/DDBJ databases">
        <authorList>
            <person name="Kucharzyk K."/>
            <person name="Murdoch R.W."/>
            <person name="Higgins S."/>
            <person name="Loffler F."/>
        </authorList>
    </citation>
    <scope>NUCLEOTIDE SEQUENCE</scope>
</reference>
<accession>A0A645BMS3</accession>
<name>A0A645BMS3_9ZZZZ</name>